<dbReference type="GO" id="GO:0017001">
    <property type="term" value="P:antibiotic catabolic process"/>
    <property type="evidence" value="ECO:0007669"/>
    <property type="project" value="InterPro"/>
</dbReference>
<dbReference type="Pfam" id="PF00905">
    <property type="entry name" value="Transpeptidase"/>
    <property type="match status" value="1"/>
</dbReference>
<gene>
    <name evidence="11" type="ORF">CWE13_02820</name>
</gene>
<evidence type="ECO:0000256" key="3">
    <source>
        <dbReference type="ARBA" id="ARBA00012865"/>
    </source>
</evidence>
<dbReference type="GO" id="GO:0008658">
    <property type="term" value="F:penicillin binding"/>
    <property type="evidence" value="ECO:0007669"/>
    <property type="project" value="InterPro"/>
</dbReference>
<dbReference type="GO" id="GO:0008800">
    <property type="term" value="F:beta-lactamase activity"/>
    <property type="evidence" value="ECO:0007669"/>
    <property type="project" value="UniProtKB-UniRule"/>
</dbReference>
<evidence type="ECO:0000256" key="5">
    <source>
        <dbReference type="ARBA" id="ARBA00022801"/>
    </source>
</evidence>
<dbReference type="RefSeq" id="WP_126805811.1">
    <property type="nucleotide sequence ID" value="NZ_PIPP01000001.1"/>
</dbReference>
<dbReference type="EC" id="3.5.2.6" evidence="3 8"/>
<dbReference type="Gene3D" id="3.40.710.10">
    <property type="entry name" value="DD-peptidase/beta-lactamase superfamily"/>
    <property type="match status" value="1"/>
</dbReference>
<keyword evidence="4 9" id="KW-0732">Signal</keyword>
<reference evidence="12" key="1">
    <citation type="journal article" date="2018" name="Front. Microbiol.">
        <title>Genome-Based Analysis Reveals the Taxonomy and Diversity of the Family Idiomarinaceae.</title>
        <authorList>
            <person name="Liu Y."/>
            <person name="Lai Q."/>
            <person name="Shao Z."/>
        </authorList>
    </citation>
    <scope>NUCLEOTIDE SEQUENCE [LARGE SCALE GENOMIC DNA]</scope>
    <source>
        <strain evidence="12">AIS</strain>
    </source>
</reference>
<evidence type="ECO:0000313" key="11">
    <source>
        <dbReference type="EMBL" id="RUO38595.1"/>
    </source>
</evidence>
<comment type="caution">
    <text evidence="11">The sequence shown here is derived from an EMBL/GenBank/DDBJ whole genome shotgun (WGS) entry which is preliminary data.</text>
</comment>
<evidence type="ECO:0000313" key="12">
    <source>
        <dbReference type="Proteomes" id="UP000286934"/>
    </source>
</evidence>
<dbReference type="EMBL" id="PIPP01000001">
    <property type="protein sequence ID" value="RUO38595.1"/>
    <property type="molecule type" value="Genomic_DNA"/>
</dbReference>
<accession>A0A432WXV7</accession>
<comment type="similarity">
    <text evidence="2 8">Belongs to the class-D beta-lactamase family.</text>
</comment>
<dbReference type="GO" id="GO:0046677">
    <property type="term" value="P:response to antibiotic"/>
    <property type="evidence" value="ECO:0007669"/>
    <property type="project" value="UniProtKB-UniRule"/>
</dbReference>
<feature type="modified residue" description="N6-carboxylysine" evidence="7">
    <location>
        <position position="71"/>
    </location>
</feature>
<feature type="signal peptide" evidence="9">
    <location>
        <begin position="1"/>
        <end position="20"/>
    </location>
</feature>
<dbReference type="OrthoDB" id="9762883at2"/>
<evidence type="ECO:0000256" key="6">
    <source>
        <dbReference type="ARBA" id="ARBA00023251"/>
    </source>
</evidence>
<comment type="catalytic activity">
    <reaction evidence="1 8">
        <text>a beta-lactam + H2O = a substituted beta-amino acid</text>
        <dbReference type="Rhea" id="RHEA:20401"/>
        <dbReference type="ChEBI" id="CHEBI:15377"/>
        <dbReference type="ChEBI" id="CHEBI:35627"/>
        <dbReference type="ChEBI" id="CHEBI:140347"/>
        <dbReference type="EC" id="3.5.2.6"/>
    </reaction>
</comment>
<dbReference type="SUPFAM" id="SSF56601">
    <property type="entry name" value="beta-lactamase/transpeptidase-like"/>
    <property type="match status" value="1"/>
</dbReference>
<dbReference type="AlphaFoldDB" id="A0A432WXV7"/>
<dbReference type="NCBIfam" id="NF012161">
    <property type="entry name" value="bla_class_D_main"/>
    <property type="match status" value="1"/>
</dbReference>
<name>A0A432WXV7_9GAMM</name>
<organism evidence="11 12">
    <name type="scientific">Aliidiomarina shirensis</name>
    <dbReference type="NCBI Taxonomy" id="1048642"/>
    <lineage>
        <taxon>Bacteria</taxon>
        <taxon>Pseudomonadati</taxon>
        <taxon>Pseudomonadota</taxon>
        <taxon>Gammaproteobacteria</taxon>
        <taxon>Alteromonadales</taxon>
        <taxon>Idiomarinaceae</taxon>
        <taxon>Aliidiomarina</taxon>
    </lineage>
</organism>
<feature type="domain" description="Penicillin-binding protein transpeptidase" evidence="10">
    <location>
        <begin position="38"/>
        <end position="253"/>
    </location>
</feature>
<dbReference type="Proteomes" id="UP000286934">
    <property type="component" value="Unassembled WGS sequence"/>
</dbReference>
<evidence type="ECO:0000256" key="2">
    <source>
        <dbReference type="ARBA" id="ARBA00007898"/>
    </source>
</evidence>
<dbReference type="InterPro" id="IPR002137">
    <property type="entry name" value="Beta-lactam_class-D_AS"/>
</dbReference>
<keyword evidence="5 8" id="KW-0378">Hydrolase</keyword>
<evidence type="ECO:0000256" key="7">
    <source>
        <dbReference type="PIRSR" id="PIRSR602137-50"/>
    </source>
</evidence>
<keyword evidence="12" id="KW-1185">Reference proteome</keyword>
<evidence type="ECO:0000256" key="8">
    <source>
        <dbReference type="RuleBase" id="RU361140"/>
    </source>
</evidence>
<dbReference type="InterPro" id="IPR001460">
    <property type="entry name" value="PCN-bd_Tpept"/>
</dbReference>
<keyword evidence="6 8" id="KW-0046">Antibiotic resistance</keyword>
<protein>
    <recommendedName>
        <fullName evidence="3 8">Beta-lactamase</fullName>
        <ecNumber evidence="3 8">3.5.2.6</ecNumber>
    </recommendedName>
</protein>
<feature type="active site" description="Acyl-ester intermediate" evidence="7">
    <location>
        <position position="68"/>
    </location>
</feature>
<proteinExistence type="inferred from homology"/>
<evidence type="ECO:0000256" key="9">
    <source>
        <dbReference type="SAM" id="SignalP"/>
    </source>
</evidence>
<dbReference type="InterPro" id="IPR012338">
    <property type="entry name" value="Beta-lactam/transpept-like"/>
</dbReference>
<dbReference type="PROSITE" id="PS00337">
    <property type="entry name" value="BETA_LACTAMASE_D"/>
    <property type="match status" value="1"/>
</dbReference>
<evidence type="ECO:0000256" key="4">
    <source>
        <dbReference type="ARBA" id="ARBA00022729"/>
    </source>
</evidence>
<feature type="chain" id="PRO_5019262322" description="Beta-lactamase" evidence="9">
    <location>
        <begin position="21"/>
        <end position="261"/>
    </location>
</feature>
<evidence type="ECO:0000259" key="10">
    <source>
        <dbReference type="Pfam" id="PF00905"/>
    </source>
</evidence>
<evidence type="ECO:0000256" key="1">
    <source>
        <dbReference type="ARBA" id="ARBA00001526"/>
    </source>
</evidence>
<sequence length="261" mass="29916">MRVFLFLLAILNVVCSVSVAAQERPDWGSVFEKYNVQGTIVVVDGRGEEQQVLVFNQERADKQFSPASTFKIPHTLFALDAGVVRDEFQVFEWDGVERSFSGHNSDQDLRSAMRNSAVWVYQHFAERIGNENAQNYIESIGYGNSEYDVEGDYWLDGTLTISAHEQISFLKRLYLNALPFAVEHQRLVKDVMIVEAGRNWILRAKTGWEGSFGWWVGWVEWPSGPVFFALNIDTPNRMDDLAKREQITREILQSMNALPNQ</sequence>